<dbReference type="EMBL" id="JAKOGI010000002">
    <property type="protein sequence ID" value="KAJ8452976.1"/>
    <property type="molecule type" value="Genomic_DNA"/>
</dbReference>
<evidence type="ECO:0000256" key="5">
    <source>
        <dbReference type="PROSITE-ProRule" id="PRU10141"/>
    </source>
</evidence>
<dbReference type="FunFam" id="3.30.200.20:FF:000268">
    <property type="entry name" value="probable receptor-like serine/threonine-protein kinase At5g57670"/>
    <property type="match status" value="1"/>
</dbReference>
<name>A0A9Q1L232_9CARY</name>
<keyword evidence="1" id="KW-0808">Transferase</keyword>
<dbReference type="PROSITE" id="PS00107">
    <property type="entry name" value="PROTEIN_KINASE_ATP"/>
    <property type="match status" value="1"/>
</dbReference>
<evidence type="ECO:0000259" key="6">
    <source>
        <dbReference type="PROSITE" id="PS50011"/>
    </source>
</evidence>
<keyword evidence="8" id="KW-1185">Reference proteome</keyword>
<dbReference type="InterPro" id="IPR006016">
    <property type="entry name" value="UspA"/>
</dbReference>
<dbReference type="Gene3D" id="1.10.510.10">
    <property type="entry name" value="Transferase(Phosphotransferase) domain 1"/>
    <property type="match status" value="1"/>
</dbReference>
<dbReference type="InterPro" id="IPR011009">
    <property type="entry name" value="Kinase-like_dom_sf"/>
</dbReference>
<dbReference type="InterPro" id="IPR008271">
    <property type="entry name" value="Ser/Thr_kinase_AS"/>
</dbReference>
<dbReference type="SUPFAM" id="SSF56112">
    <property type="entry name" value="Protein kinase-like (PK-like)"/>
    <property type="match status" value="1"/>
</dbReference>
<dbReference type="Pfam" id="PF00069">
    <property type="entry name" value="Pkinase"/>
    <property type="match status" value="1"/>
</dbReference>
<dbReference type="InterPro" id="IPR014729">
    <property type="entry name" value="Rossmann-like_a/b/a_fold"/>
</dbReference>
<keyword evidence="2 5" id="KW-0547">Nucleotide-binding</keyword>
<feature type="binding site" evidence="5">
    <location>
        <position position="331"/>
    </location>
    <ligand>
        <name>ATP</name>
        <dbReference type="ChEBI" id="CHEBI:30616"/>
    </ligand>
</feature>
<proteinExistence type="predicted"/>
<dbReference type="OrthoDB" id="654677at2759"/>
<dbReference type="GO" id="GO:0004672">
    <property type="term" value="F:protein kinase activity"/>
    <property type="evidence" value="ECO:0007669"/>
    <property type="project" value="InterPro"/>
</dbReference>
<dbReference type="Gene3D" id="3.30.200.20">
    <property type="entry name" value="Phosphorylase Kinase, domain 1"/>
    <property type="match status" value="1"/>
</dbReference>
<comment type="caution">
    <text evidence="7">The sequence shown here is derived from an EMBL/GenBank/DDBJ whole genome shotgun (WGS) entry which is preliminary data.</text>
</comment>
<organism evidence="7 8">
    <name type="scientific">Carnegiea gigantea</name>
    <dbReference type="NCBI Taxonomy" id="171969"/>
    <lineage>
        <taxon>Eukaryota</taxon>
        <taxon>Viridiplantae</taxon>
        <taxon>Streptophyta</taxon>
        <taxon>Embryophyta</taxon>
        <taxon>Tracheophyta</taxon>
        <taxon>Spermatophyta</taxon>
        <taxon>Magnoliopsida</taxon>
        <taxon>eudicotyledons</taxon>
        <taxon>Gunneridae</taxon>
        <taxon>Pentapetalae</taxon>
        <taxon>Caryophyllales</taxon>
        <taxon>Cactineae</taxon>
        <taxon>Cactaceae</taxon>
        <taxon>Cactoideae</taxon>
        <taxon>Echinocereeae</taxon>
        <taxon>Carnegiea</taxon>
    </lineage>
</organism>
<dbReference type="Pfam" id="PF00582">
    <property type="entry name" value="Usp"/>
    <property type="match status" value="1"/>
</dbReference>
<evidence type="ECO:0000256" key="1">
    <source>
        <dbReference type="ARBA" id="ARBA00022679"/>
    </source>
</evidence>
<dbReference type="InterPro" id="IPR000719">
    <property type="entry name" value="Prot_kinase_dom"/>
</dbReference>
<dbReference type="SUPFAM" id="SSF52402">
    <property type="entry name" value="Adenine nucleotide alpha hydrolases-like"/>
    <property type="match status" value="1"/>
</dbReference>
<keyword evidence="3" id="KW-0418">Kinase</keyword>
<dbReference type="GO" id="GO:0005524">
    <property type="term" value="F:ATP binding"/>
    <property type="evidence" value="ECO:0007669"/>
    <property type="project" value="UniProtKB-UniRule"/>
</dbReference>
<accession>A0A9Q1L232</accession>
<feature type="domain" description="Protein kinase" evidence="6">
    <location>
        <begin position="303"/>
        <end position="580"/>
    </location>
</feature>
<dbReference type="Proteomes" id="UP001153076">
    <property type="component" value="Unassembled WGS sequence"/>
</dbReference>
<dbReference type="InterPro" id="IPR017441">
    <property type="entry name" value="Protein_kinase_ATP_BS"/>
</dbReference>
<dbReference type="AlphaFoldDB" id="A0A9Q1L232"/>
<dbReference type="CDD" id="cd00293">
    <property type="entry name" value="USP-like"/>
    <property type="match status" value="1"/>
</dbReference>
<protein>
    <recommendedName>
        <fullName evidence="6">Protein kinase domain-containing protein</fullName>
    </recommendedName>
</protein>
<dbReference type="SMART" id="SM00220">
    <property type="entry name" value="S_TKc"/>
    <property type="match status" value="1"/>
</dbReference>
<dbReference type="PANTHER" id="PTHR47987">
    <property type="entry name" value="OS08G0249100 PROTEIN"/>
    <property type="match status" value="1"/>
</dbReference>
<sequence length="665" mass="74281">MTLDEEVDQTRYVLVGIRFDKESKELLCWALVRVAEPRDQVVAVHVCRNSEEASKKKMLLDGYLENYQGLCDMKKVKLSGQILTGKSVRKTLVKEAKNCAATAVIVGISHRCPIGAWASTARYCARHLPPSIQILTLHCGKIVFQRSSNDSSPGHRHGSKSSFHKPDAIVEPAENKYAIVEINKESPERSASLHSDSYIDKRPGWPLLLMASLPTQKALDARKMSVIQWAMSLPDRSSPEAHQSSSSSCSCTSEIPLGRLHSSHGCQSVWSEFLEEPRSPFESKSSDLTWFSYEVLSHATSQFSSDNLIGKGGYSQVYKGTFPDGKQVAVKVLKSSEQAWKDFSLEVNIVSSLRHKNITALLGVCINNNELISVYGFMPKGSLEENLHGANKEKSTLRWETRFRVAVEIAEALEYLHSGCSRPIIHRDVKSSNILLSDDFEPQLSDFGLAIWGPDLSCSQLYTDAVGTFGYLAPEYLMYGKVTDKLDVYSFGVVLLELLSGRKPIESSNCQESLGKPKLKSRKLTELVDPVLEEGSFKECQMRRMVLAAAFCLTRSPGLRPNMSQILRLLKGDEMTEAWAMCELDHTQSQKLNDIDNDDEVYQLNSSVIKSKQKPKLLEVDQVDVDLEEDEIMSCSSVDPNNSPCVEDYLEARSRSRLSPSSRFD</sequence>
<reference evidence="7" key="1">
    <citation type="submission" date="2022-04" db="EMBL/GenBank/DDBJ databases">
        <title>Carnegiea gigantea Genome sequencing and assembly v2.</title>
        <authorList>
            <person name="Copetti D."/>
            <person name="Sanderson M.J."/>
            <person name="Burquez A."/>
            <person name="Wojciechowski M.F."/>
        </authorList>
    </citation>
    <scope>NUCLEOTIDE SEQUENCE</scope>
    <source>
        <strain evidence="7">SGP5-SGP5p</strain>
        <tissue evidence="7">Aerial part</tissue>
    </source>
</reference>
<dbReference type="PROSITE" id="PS00108">
    <property type="entry name" value="PROTEIN_KINASE_ST"/>
    <property type="match status" value="1"/>
</dbReference>
<evidence type="ECO:0000256" key="4">
    <source>
        <dbReference type="ARBA" id="ARBA00022840"/>
    </source>
</evidence>
<dbReference type="Gene3D" id="3.40.50.620">
    <property type="entry name" value="HUPs"/>
    <property type="match status" value="1"/>
</dbReference>
<evidence type="ECO:0000256" key="3">
    <source>
        <dbReference type="ARBA" id="ARBA00022777"/>
    </source>
</evidence>
<dbReference type="FunFam" id="1.10.510.10:FF:000095">
    <property type="entry name" value="protein STRUBBELIG-RECEPTOR FAMILY 8"/>
    <property type="match status" value="1"/>
</dbReference>
<gene>
    <name evidence="7" type="ORF">Cgig2_014739</name>
</gene>
<dbReference type="PROSITE" id="PS50011">
    <property type="entry name" value="PROTEIN_KINASE_DOM"/>
    <property type="match status" value="1"/>
</dbReference>
<dbReference type="PANTHER" id="PTHR47987:SF11">
    <property type="entry name" value="RECEPTOR-LIKE CYTOSOLIC SERINE_THREONINE-PROTEIN KINASE RBK1 ISOFORM X1"/>
    <property type="match status" value="1"/>
</dbReference>
<evidence type="ECO:0000313" key="8">
    <source>
        <dbReference type="Proteomes" id="UP001153076"/>
    </source>
</evidence>
<dbReference type="InterPro" id="IPR046958">
    <property type="entry name" value="RBK1/2/STUNTED"/>
</dbReference>
<evidence type="ECO:0000313" key="7">
    <source>
        <dbReference type="EMBL" id="KAJ8452976.1"/>
    </source>
</evidence>
<evidence type="ECO:0000256" key="2">
    <source>
        <dbReference type="ARBA" id="ARBA00022741"/>
    </source>
</evidence>
<keyword evidence="4 5" id="KW-0067">ATP-binding</keyword>
<dbReference type="CDD" id="cd14066">
    <property type="entry name" value="STKc_IRAK"/>
    <property type="match status" value="1"/>
</dbReference>